<protein>
    <submittedName>
        <fullName evidence="2">Uncharacterized protein LOC111138504 isoform X1</fullName>
    </submittedName>
</protein>
<sequence>MNRKKLKEGFLVKKGYVRHNWKTRWFILFDDALCYYKKKEDTICAGEVQLRGCSLVSPCPDYTKKLFVFRLISSNGREYLIQAASEGELQLWSASIASVIRETESKERSERKSKSNENIHQIEESSELTVKLPLPSFAELVQAMQDKDAGIALETHEVQDNKIKEKYFDNGLKNHLASDYYYAGMIAAISLIQNGPVPRYFSEEQLDQIFVQNGPCASECVLEFRRGLDRLGVYEFAQHFNQFISIFRYHQERLTVRGLIQLLQPQFSEEGTNKLQFEKMVYNKFIKYVREAAAGRRIATLEDILIFVTCADEIPILGFGKQPFISFHEVSLPEIESKEQALDDKDVDKRNGRPDFIPKANTCSNSLNLPRPNMVLSLPTDEELFEKYDLAFKNNHFGNP</sequence>
<dbReference type="SUPFAM" id="SSF50729">
    <property type="entry name" value="PH domain-like"/>
    <property type="match status" value="1"/>
</dbReference>
<keyword evidence="1" id="KW-0833">Ubl conjugation pathway</keyword>
<evidence type="ECO:0000313" key="2">
    <source>
        <dbReference type="EMBL" id="CAB4008462.1"/>
    </source>
</evidence>
<proteinExistence type="predicted"/>
<dbReference type="InterPro" id="IPR035983">
    <property type="entry name" value="Hect_E3_ubiquitin_ligase"/>
</dbReference>
<dbReference type="Gene3D" id="2.30.29.30">
    <property type="entry name" value="Pleckstrin-homology domain (PH domain)/Phosphotyrosine-binding domain (PTB)"/>
    <property type="match status" value="1"/>
</dbReference>
<dbReference type="FunFam" id="2.30.29.30:FF:000286">
    <property type="entry name" value="PH-protein kinase domain containing protein"/>
    <property type="match status" value="1"/>
</dbReference>
<evidence type="ECO:0000256" key="1">
    <source>
        <dbReference type="ARBA" id="ARBA00022786"/>
    </source>
</evidence>
<dbReference type="OrthoDB" id="185175at2759"/>
<gene>
    <name evidence="2" type="ORF">PACLA_8A086150</name>
</gene>
<keyword evidence="3" id="KW-1185">Reference proteome</keyword>
<dbReference type="InterPro" id="IPR011993">
    <property type="entry name" value="PH-like_dom_sf"/>
</dbReference>
<dbReference type="InterPro" id="IPR037370">
    <property type="entry name" value="Pleckstrin"/>
</dbReference>
<name>A0A7D9ILJ0_PARCT</name>
<dbReference type="PANTHER" id="PTHR12092:SF16">
    <property type="entry name" value="PH DOMAIN-CONTAINING PROTEIN"/>
    <property type="match status" value="1"/>
</dbReference>
<dbReference type="Pfam" id="PF00169">
    <property type="entry name" value="PH"/>
    <property type="match status" value="1"/>
</dbReference>
<dbReference type="PROSITE" id="PS50003">
    <property type="entry name" value="PH_DOMAIN"/>
    <property type="match status" value="1"/>
</dbReference>
<dbReference type="PANTHER" id="PTHR12092">
    <property type="entry name" value="PLECKSTRIN"/>
    <property type="match status" value="1"/>
</dbReference>
<organism evidence="2 3">
    <name type="scientific">Paramuricea clavata</name>
    <name type="common">Red gorgonian</name>
    <name type="synonym">Violescent sea-whip</name>
    <dbReference type="NCBI Taxonomy" id="317549"/>
    <lineage>
        <taxon>Eukaryota</taxon>
        <taxon>Metazoa</taxon>
        <taxon>Cnidaria</taxon>
        <taxon>Anthozoa</taxon>
        <taxon>Octocorallia</taxon>
        <taxon>Malacalcyonacea</taxon>
        <taxon>Plexauridae</taxon>
        <taxon>Paramuricea</taxon>
    </lineage>
</organism>
<comment type="caution">
    <text evidence="2">The sequence shown here is derived from an EMBL/GenBank/DDBJ whole genome shotgun (WGS) entry which is preliminary data.</text>
</comment>
<dbReference type="InterPro" id="IPR000569">
    <property type="entry name" value="HECT_dom"/>
</dbReference>
<dbReference type="SUPFAM" id="SSF56204">
    <property type="entry name" value="Hect, E3 ligase catalytic domain"/>
    <property type="match status" value="1"/>
</dbReference>
<reference evidence="2" key="1">
    <citation type="submission" date="2020-04" db="EMBL/GenBank/DDBJ databases">
        <authorList>
            <person name="Alioto T."/>
            <person name="Alioto T."/>
            <person name="Gomez Garrido J."/>
        </authorList>
    </citation>
    <scope>NUCLEOTIDE SEQUENCE</scope>
    <source>
        <strain evidence="2">A484AB</strain>
    </source>
</reference>
<dbReference type="Proteomes" id="UP001152795">
    <property type="component" value="Unassembled WGS sequence"/>
</dbReference>
<dbReference type="AlphaFoldDB" id="A0A7D9ILJ0"/>
<dbReference type="PROSITE" id="PS50237">
    <property type="entry name" value="HECT"/>
    <property type="match status" value="1"/>
</dbReference>
<dbReference type="Gene3D" id="3.30.2410.10">
    <property type="entry name" value="Hect, E3 ligase catalytic domain"/>
    <property type="match status" value="1"/>
</dbReference>
<dbReference type="GO" id="GO:0004842">
    <property type="term" value="F:ubiquitin-protein transferase activity"/>
    <property type="evidence" value="ECO:0007669"/>
    <property type="project" value="InterPro"/>
</dbReference>
<dbReference type="GO" id="GO:0005886">
    <property type="term" value="C:plasma membrane"/>
    <property type="evidence" value="ECO:0007669"/>
    <property type="project" value="TreeGrafter"/>
</dbReference>
<dbReference type="Pfam" id="PF00632">
    <property type="entry name" value="HECT"/>
    <property type="match status" value="1"/>
</dbReference>
<dbReference type="EMBL" id="CACRXK020006129">
    <property type="protein sequence ID" value="CAB4008462.1"/>
    <property type="molecule type" value="Genomic_DNA"/>
</dbReference>
<dbReference type="GO" id="GO:0030036">
    <property type="term" value="P:actin cytoskeleton organization"/>
    <property type="evidence" value="ECO:0007669"/>
    <property type="project" value="TreeGrafter"/>
</dbReference>
<dbReference type="InterPro" id="IPR001849">
    <property type="entry name" value="PH_domain"/>
</dbReference>
<dbReference type="SMART" id="SM00233">
    <property type="entry name" value="PH"/>
    <property type="match status" value="1"/>
</dbReference>
<evidence type="ECO:0000313" key="3">
    <source>
        <dbReference type="Proteomes" id="UP001152795"/>
    </source>
</evidence>
<accession>A0A7D9ILJ0</accession>